<evidence type="ECO:0000256" key="1">
    <source>
        <dbReference type="ARBA" id="ARBA00022614"/>
    </source>
</evidence>
<keyword evidence="2" id="KW-0732">Signal</keyword>
<dbReference type="SUPFAM" id="SSF52058">
    <property type="entry name" value="L domain-like"/>
    <property type="match status" value="1"/>
</dbReference>
<keyword evidence="1" id="KW-0433">Leucine-rich repeat</keyword>
<evidence type="ECO:0000256" key="2">
    <source>
        <dbReference type="ARBA" id="ARBA00022729"/>
    </source>
</evidence>
<keyword evidence="6" id="KW-1185">Reference proteome</keyword>
<dbReference type="PANTHER" id="PTHR24364">
    <property type="entry name" value="LP06937P"/>
    <property type="match status" value="1"/>
</dbReference>
<keyword evidence="4" id="KW-0472">Membrane</keyword>
<dbReference type="InterPro" id="IPR001611">
    <property type="entry name" value="Leu-rich_rpt"/>
</dbReference>
<dbReference type="Proteomes" id="UP000801492">
    <property type="component" value="Unassembled WGS sequence"/>
</dbReference>
<keyword evidence="4" id="KW-1133">Transmembrane helix</keyword>
<evidence type="ECO:0000256" key="4">
    <source>
        <dbReference type="SAM" id="Phobius"/>
    </source>
</evidence>
<reference evidence="5" key="1">
    <citation type="submission" date="2019-08" db="EMBL/GenBank/DDBJ databases">
        <title>The genome of the North American firefly Photinus pyralis.</title>
        <authorList>
            <consortium name="Photinus pyralis genome working group"/>
            <person name="Fallon T.R."/>
            <person name="Sander Lower S.E."/>
            <person name="Weng J.-K."/>
        </authorList>
    </citation>
    <scope>NUCLEOTIDE SEQUENCE</scope>
    <source>
        <strain evidence="5">TRF0915ILg1</strain>
        <tissue evidence="5">Whole body</tissue>
    </source>
</reference>
<dbReference type="OrthoDB" id="8861968at2759"/>
<name>A0A8K0G444_IGNLU</name>
<organism evidence="5 6">
    <name type="scientific">Ignelater luminosus</name>
    <name type="common">Cucubano</name>
    <name type="synonym">Pyrophorus luminosus</name>
    <dbReference type="NCBI Taxonomy" id="2038154"/>
    <lineage>
        <taxon>Eukaryota</taxon>
        <taxon>Metazoa</taxon>
        <taxon>Ecdysozoa</taxon>
        <taxon>Arthropoda</taxon>
        <taxon>Hexapoda</taxon>
        <taxon>Insecta</taxon>
        <taxon>Pterygota</taxon>
        <taxon>Neoptera</taxon>
        <taxon>Endopterygota</taxon>
        <taxon>Coleoptera</taxon>
        <taxon>Polyphaga</taxon>
        <taxon>Elateriformia</taxon>
        <taxon>Elateroidea</taxon>
        <taxon>Elateridae</taxon>
        <taxon>Agrypninae</taxon>
        <taxon>Pyrophorini</taxon>
        <taxon>Ignelater</taxon>
    </lineage>
</organism>
<evidence type="ECO:0000313" key="5">
    <source>
        <dbReference type="EMBL" id="KAF2885256.1"/>
    </source>
</evidence>
<gene>
    <name evidence="5" type="ORF">ILUMI_20922</name>
</gene>
<dbReference type="Gene3D" id="3.80.10.10">
    <property type="entry name" value="Ribonuclease Inhibitor"/>
    <property type="match status" value="1"/>
</dbReference>
<dbReference type="InterPro" id="IPR052286">
    <property type="entry name" value="Wnt_signaling_inhibitor"/>
</dbReference>
<sequence>MLADLPEETQVLIFTGNQIPTLPWNIFGDLKDLSVLKTIDMSNNGIREIKGKSYHHVANVERLILNHNNLSISNEGDENYHHPRVFSNFINLIELHLTNAFADNTDDALADDLHDIFVNSNLTKLFKIHLEQNEIRSFKDQSVFCDLPSLMDLYLGDNYIPGLNFNITCIKKIRFLDLQHNNITKFTQKELDTFDLMSFPFRNQSLLIDFVGNPFRCDVAIKNLYVWMHETNVTIRNKDLVQCHQSKSVNTYILNLKNFAENKHARVSRAVTILVIVLTIILVSLLAAYAYLSKDRLRTRLTPLLEIVSRKVHYTTIESQDIGTKI</sequence>
<dbReference type="PANTHER" id="PTHR24364:SF18">
    <property type="entry name" value="LP06937P"/>
    <property type="match status" value="1"/>
</dbReference>
<comment type="caution">
    <text evidence="5">The sequence shown here is derived from an EMBL/GenBank/DDBJ whole genome shotgun (WGS) entry which is preliminary data.</text>
</comment>
<dbReference type="InterPro" id="IPR032675">
    <property type="entry name" value="LRR_dom_sf"/>
</dbReference>
<proteinExistence type="predicted"/>
<keyword evidence="3" id="KW-0677">Repeat</keyword>
<dbReference type="Pfam" id="PF13855">
    <property type="entry name" value="LRR_8"/>
    <property type="match status" value="1"/>
</dbReference>
<dbReference type="AlphaFoldDB" id="A0A8K0G444"/>
<dbReference type="EMBL" id="VTPC01089974">
    <property type="protein sequence ID" value="KAF2885256.1"/>
    <property type="molecule type" value="Genomic_DNA"/>
</dbReference>
<feature type="transmembrane region" description="Helical" evidence="4">
    <location>
        <begin position="270"/>
        <end position="292"/>
    </location>
</feature>
<keyword evidence="4" id="KW-0812">Transmembrane</keyword>
<accession>A0A8K0G444</accession>
<evidence type="ECO:0000256" key="3">
    <source>
        <dbReference type="ARBA" id="ARBA00022737"/>
    </source>
</evidence>
<evidence type="ECO:0000313" key="6">
    <source>
        <dbReference type="Proteomes" id="UP000801492"/>
    </source>
</evidence>
<dbReference type="GO" id="GO:0016020">
    <property type="term" value="C:membrane"/>
    <property type="evidence" value="ECO:0007669"/>
    <property type="project" value="TreeGrafter"/>
</dbReference>
<protein>
    <submittedName>
        <fullName evidence="5">Uncharacterized protein</fullName>
    </submittedName>
</protein>